<dbReference type="GO" id="GO:0007601">
    <property type="term" value="P:visual perception"/>
    <property type="evidence" value="ECO:0007669"/>
    <property type="project" value="InterPro"/>
</dbReference>
<evidence type="ECO:0000313" key="7">
    <source>
        <dbReference type="Ensembl" id="ENSACIP00000000170.1"/>
    </source>
</evidence>
<protein>
    <submittedName>
        <fullName evidence="7">Uncharacterized protein</fullName>
    </submittedName>
</protein>
<evidence type="ECO:0000313" key="8">
    <source>
        <dbReference type="Proteomes" id="UP000261340"/>
    </source>
</evidence>
<dbReference type="Pfam" id="PF00335">
    <property type="entry name" value="Tetraspanin"/>
    <property type="match status" value="1"/>
</dbReference>
<name>A0A3Q0QRM5_AMPCI</name>
<feature type="chain" id="PRO_5018624061" evidence="6">
    <location>
        <begin position="24"/>
        <end position="201"/>
    </location>
</feature>
<sequence>MISNGFICCVLLLFKCYLMCVCMLQVSEVMSEQGILYVAHMLITTGLAACCINFLGGKICLDCTDTNKFLRWKLVMMPYIICTFFFTSCVLAGALMCYGIRNQLEESLFLGLRNAMRYYKDTDTPGRCNLKRTVDLVQIEFQCCGNTGYQDWFQIQWISSRLCIKHGGALTFTDYMHINVFRTGGLSKHGGLVQTGQCGFE</sequence>
<organism evidence="7 8">
    <name type="scientific">Amphilophus citrinellus</name>
    <name type="common">Midas cichlid</name>
    <name type="synonym">Cichlasoma citrinellum</name>
    <dbReference type="NCBI Taxonomy" id="61819"/>
    <lineage>
        <taxon>Eukaryota</taxon>
        <taxon>Metazoa</taxon>
        <taxon>Chordata</taxon>
        <taxon>Craniata</taxon>
        <taxon>Vertebrata</taxon>
        <taxon>Euteleostomi</taxon>
        <taxon>Actinopterygii</taxon>
        <taxon>Neopterygii</taxon>
        <taxon>Teleostei</taxon>
        <taxon>Neoteleostei</taxon>
        <taxon>Acanthomorphata</taxon>
        <taxon>Ovalentaria</taxon>
        <taxon>Cichlomorphae</taxon>
        <taxon>Cichliformes</taxon>
        <taxon>Cichlidae</taxon>
        <taxon>New World cichlids</taxon>
        <taxon>Cichlasomatinae</taxon>
        <taxon>Heroini</taxon>
        <taxon>Amphilophus</taxon>
    </lineage>
</organism>
<keyword evidence="3 5" id="KW-1133">Transmembrane helix</keyword>
<comment type="subcellular location">
    <subcellularLocation>
        <location evidence="1">Membrane</location>
        <topology evidence="1">Multi-pass membrane protein</topology>
    </subcellularLocation>
</comment>
<dbReference type="GeneTree" id="ENSGT00940000163655"/>
<reference evidence="7" key="1">
    <citation type="submission" date="2025-08" db="UniProtKB">
        <authorList>
            <consortium name="Ensembl"/>
        </authorList>
    </citation>
    <scope>IDENTIFICATION</scope>
</reference>
<dbReference type="InterPro" id="IPR008952">
    <property type="entry name" value="Tetraspanin_EC2_sf"/>
</dbReference>
<dbReference type="Ensembl" id="ENSACIT00000000176.1">
    <property type="protein sequence ID" value="ENSACIP00000000170.1"/>
    <property type="gene ID" value="ENSACIG00000000132.1"/>
</dbReference>
<evidence type="ECO:0000256" key="5">
    <source>
        <dbReference type="SAM" id="Phobius"/>
    </source>
</evidence>
<keyword evidence="2 5" id="KW-0812">Transmembrane</keyword>
<evidence type="ECO:0000256" key="2">
    <source>
        <dbReference type="ARBA" id="ARBA00022692"/>
    </source>
</evidence>
<feature type="signal peptide" evidence="6">
    <location>
        <begin position="1"/>
        <end position="23"/>
    </location>
</feature>
<dbReference type="Proteomes" id="UP000261340">
    <property type="component" value="Unplaced"/>
</dbReference>
<dbReference type="SUPFAM" id="SSF48652">
    <property type="entry name" value="Tetraspanin"/>
    <property type="match status" value="1"/>
</dbReference>
<evidence type="ECO:0000256" key="6">
    <source>
        <dbReference type="SAM" id="SignalP"/>
    </source>
</evidence>
<feature type="transmembrane region" description="Helical" evidence="5">
    <location>
        <begin position="34"/>
        <end position="55"/>
    </location>
</feature>
<dbReference type="AlphaFoldDB" id="A0A3Q0QRM5"/>
<keyword evidence="6" id="KW-0732">Signal</keyword>
<keyword evidence="8" id="KW-1185">Reference proteome</keyword>
<dbReference type="InterPro" id="IPR000830">
    <property type="entry name" value="Peripherin/rom-1"/>
</dbReference>
<dbReference type="InterPro" id="IPR018499">
    <property type="entry name" value="Tetraspanin/Peripherin"/>
</dbReference>
<feature type="transmembrane region" description="Helical" evidence="5">
    <location>
        <begin position="76"/>
        <end position="96"/>
    </location>
</feature>
<proteinExistence type="predicted"/>
<dbReference type="Gene3D" id="1.10.1450.10">
    <property type="entry name" value="Tetraspanin"/>
    <property type="match status" value="1"/>
</dbReference>
<reference evidence="7" key="2">
    <citation type="submission" date="2025-09" db="UniProtKB">
        <authorList>
            <consortium name="Ensembl"/>
        </authorList>
    </citation>
    <scope>IDENTIFICATION</scope>
</reference>
<accession>A0A3Q0QRM5</accession>
<dbReference type="PRINTS" id="PR00218">
    <property type="entry name" value="PERIPHERNRDS"/>
</dbReference>
<keyword evidence="4 5" id="KW-0472">Membrane</keyword>
<evidence type="ECO:0000256" key="1">
    <source>
        <dbReference type="ARBA" id="ARBA00004141"/>
    </source>
</evidence>
<evidence type="ECO:0000256" key="3">
    <source>
        <dbReference type="ARBA" id="ARBA00022989"/>
    </source>
</evidence>
<evidence type="ECO:0000256" key="4">
    <source>
        <dbReference type="ARBA" id="ARBA00023136"/>
    </source>
</evidence>
<dbReference type="GO" id="GO:0016020">
    <property type="term" value="C:membrane"/>
    <property type="evidence" value="ECO:0007669"/>
    <property type="project" value="UniProtKB-SubCell"/>
</dbReference>